<evidence type="ECO:0000313" key="2">
    <source>
        <dbReference type="Proteomes" id="UP001283361"/>
    </source>
</evidence>
<protein>
    <submittedName>
        <fullName evidence="1">Uncharacterized protein</fullName>
    </submittedName>
</protein>
<dbReference type="Proteomes" id="UP001283361">
    <property type="component" value="Unassembled WGS sequence"/>
</dbReference>
<reference evidence="1" key="1">
    <citation type="journal article" date="2023" name="G3 (Bethesda)">
        <title>A reference genome for the long-term kleptoplast-retaining sea slug Elysia crispata morphotype clarki.</title>
        <authorList>
            <person name="Eastman K.E."/>
            <person name="Pendleton A.L."/>
            <person name="Shaikh M.A."/>
            <person name="Suttiyut T."/>
            <person name="Ogas R."/>
            <person name="Tomko P."/>
            <person name="Gavelis G."/>
            <person name="Widhalm J.R."/>
            <person name="Wisecaver J.H."/>
        </authorList>
    </citation>
    <scope>NUCLEOTIDE SEQUENCE</scope>
    <source>
        <strain evidence="1">ECLA1</strain>
    </source>
</reference>
<sequence>MWNKYKIDTVGTAIRCCHEAKRTASMVAKTASVDGAELHAIRWSMEYDKSKYSSTRVLDKTNLKVAKFKCNLPGQDWIGSFLARHGQFVGLRKCQNIKRSRAEIESDELNKY</sequence>
<comment type="caution">
    <text evidence="1">The sequence shown here is derived from an EMBL/GenBank/DDBJ whole genome shotgun (WGS) entry which is preliminary data.</text>
</comment>
<gene>
    <name evidence="1" type="ORF">RRG08_028250</name>
</gene>
<name>A0AAE0YEA5_9GAST</name>
<evidence type="ECO:0000313" key="1">
    <source>
        <dbReference type="EMBL" id="KAK3742338.1"/>
    </source>
</evidence>
<organism evidence="1 2">
    <name type="scientific">Elysia crispata</name>
    <name type="common">lettuce slug</name>
    <dbReference type="NCBI Taxonomy" id="231223"/>
    <lineage>
        <taxon>Eukaryota</taxon>
        <taxon>Metazoa</taxon>
        <taxon>Spiralia</taxon>
        <taxon>Lophotrochozoa</taxon>
        <taxon>Mollusca</taxon>
        <taxon>Gastropoda</taxon>
        <taxon>Heterobranchia</taxon>
        <taxon>Euthyneura</taxon>
        <taxon>Panpulmonata</taxon>
        <taxon>Sacoglossa</taxon>
        <taxon>Placobranchoidea</taxon>
        <taxon>Plakobranchidae</taxon>
        <taxon>Elysia</taxon>
    </lineage>
</organism>
<accession>A0AAE0YEA5</accession>
<dbReference type="AlphaFoldDB" id="A0AAE0YEA5"/>
<keyword evidence="2" id="KW-1185">Reference proteome</keyword>
<proteinExistence type="predicted"/>
<dbReference type="EMBL" id="JAWDGP010006364">
    <property type="protein sequence ID" value="KAK3742338.1"/>
    <property type="molecule type" value="Genomic_DNA"/>
</dbReference>